<organism evidence="1 2">
    <name type="scientific">Lentzea albida</name>
    <dbReference type="NCBI Taxonomy" id="65499"/>
    <lineage>
        <taxon>Bacteria</taxon>
        <taxon>Bacillati</taxon>
        <taxon>Actinomycetota</taxon>
        <taxon>Actinomycetes</taxon>
        <taxon>Pseudonocardiales</taxon>
        <taxon>Pseudonocardiaceae</taxon>
        <taxon>Lentzea</taxon>
    </lineage>
</organism>
<keyword evidence="2" id="KW-1185">Reference proteome</keyword>
<keyword evidence="1" id="KW-0689">Ribosomal protein</keyword>
<dbReference type="InterPro" id="IPR036567">
    <property type="entry name" value="RHF-like"/>
</dbReference>
<name>A0A1H9RCS4_9PSEU</name>
<dbReference type="GO" id="GO:0005840">
    <property type="term" value="C:ribosome"/>
    <property type="evidence" value="ECO:0007669"/>
    <property type="project" value="UniProtKB-KW"/>
</dbReference>
<gene>
    <name evidence="1" type="ORF">SAMN04488000_11144</name>
</gene>
<dbReference type="AlphaFoldDB" id="A0A1H9RCS4"/>
<dbReference type="SUPFAM" id="SSF69754">
    <property type="entry name" value="Ribosome binding protein Y (YfiA homologue)"/>
    <property type="match status" value="1"/>
</dbReference>
<evidence type="ECO:0000313" key="2">
    <source>
        <dbReference type="Proteomes" id="UP000199503"/>
    </source>
</evidence>
<sequence length="100" mass="10882">MKHAGAAEIGNVAVELDDRIAARARRYAHDRIAPLARYAPEPTDFAHVRLTAVGPRTIAAHVNLDVNGTPVVAKAEAATFEEALDAVRDQLHGRLLRMHN</sequence>
<dbReference type="Gene3D" id="3.30.160.100">
    <property type="entry name" value="Ribosome hibernation promotion factor-like"/>
    <property type="match status" value="1"/>
</dbReference>
<reference evidence="2" key="1">
    <citation type="submission" date="2016-10" db="EMBL/GenBank/DDBJ databases">
        <authorList>
            <person name="Varghese N."/>
            <person name="Submissions S."/>
        </authorList>
    </citation>
    <scope>NUCLEOTIDE SEQUENCE [LARGE SCALE GENOMIC DNA]</scope>
    <source>
        <strain evidence="2">DSM 44437</strain>
    </source>
</reference>
<dbReference type="Proteomes" id="UP000199503">
    <property type="component" value="Unassembled WGS sequence"/>
</dbReference>
<dbReference type="STRING" id="65499.SAMN04488000_11144"/>
<accession>A0A1H9RCS4</accession>
<proteinExistence type="predicted"/>
<dbReference type="Pfam" id="PF02482">
    <property type="entry name" value="Ribosomal_S30AE"/>
    <property type="match status" value="1"/>
</dbReference>
<protein>
    <submittedName>
        <fullName evidence="1">Sigma 54 modulation protein / S30EA ribosomal protein</fullName>
    </submittedName>
</protein>
<dbReference type="InterPro" id="IPR003489">
    <property type="entry name" value="RHF/RaiA"/>
</dbReference>
<evidence type="ECO:0000313" key="1">
    <source>
        <dbReference type="EMBL" id="SER70437.1"/>
    </source>
</evidence>
<dbReference type="RefSeq" id="WP_177229914.1">
    <property type="nucleotide sequence ID" value="NZ_FOFV01000011.1"/>
</dbReference>
<keyword evidence="1" id="KW-0687">Ribonucleoprotein</keyword>
<dbReference type="EMBL" id="FOFV01000011">
    <property type="protein sequence ID" value="SER70437.1"/>
    <property type="molecule type" value="Genomic_DNA"/>
</dbReference>